<comment type="catalytic activity">
    <reaction evidence="12 13">
        <text>tRNA(Thr) + L-threonine + ATP = L-threonyl-tRNA(Thr) + AMP + diphosphate + H(+)</text>
        <dbReference type="Rhea" id="RHEA:24624"/>
        <dbReference type="Rhea" id="RHEA-COMP:9670"/>
        <dbReference type="Rhea" id="RHEA-COMP:9704"/>
        <dbReference type="ChEBI" id="CHEBI:15378"/>
        <dbReference type="ChEBI" id="CHEBI:30616"/>
        <dbReference type="ChEBI" id="CHEBI:33019"/>
        <dbReference type="ChEBI" id="CHEBI:57926"/>
        <dbReference type="ChEBI" id="CHEBI:78442"/>
        <dbReference type="ChEBI" id="CHEBI:78534"/>
        <dbReference type="ChEBI" id="CHEBI:456215"/>
        <dbReference type="EC" id="6.1.1.3"/>
    </reaction>
</comment>
<dbReference type="GO" id="GO:0046872">
    <property type="term" value="F:metal ion binding"/>
    <property type="evidence" value="ECO:0007669"/>
    <property type="project" value="UniProtKB-KW"/>
</dbReference>
<dbReference type="SMART" id="SM00863">
    <property type="entry name" value="tRNA_SAD"/>
    <property type="match status" value="1"/>
</dbReference>
<feature type="binding site" evidence="13">
    <location>
        <position position="324"/>
    </location>
    <ligand>
        <name>Zn(2+)</name>
        <dbReference type="ChEBI" id="CHEBI:29105"/>
        <note>catalytic</note>
    </ligand>
</feature>
<dbReference type="Gene3D" id="3.30.980.10">
    <property type="entry name" value="Threonyl-trna Synthetase, Chain A, domain 2"/>
    <property type="match status" value="1"/>
</dbReference>
<dbReference type="Gene3D" id="3.40.50.800">
    <property type="entry name" value="Anticodon-binding domain"/>
    <property type="match status" value="1"/>
</dbReference>
<dbReference type="RefSeq" id="WP_307260173.1">
    <property type="nucleotide sequence ID" value="NZ_JAUSVL010000001.1"/>
</dbReference>
<evidence type="ECO:0000256" key="12">
    <source>
        <dbReference type="ARBA" id="ARBA00049515"/>
    </source>
</evidence>
<feature type="domain" description="Aminoacyl-transfer RNA synthetases class-II family profile" evidence="14">
    <location>
        <begin position="180"/>
        <end position="473"/>
    </location>
</feature>
<dbReference type="InterPro" id="IPR002320">
    <property type="entry name" value="Thr-tRNA-ligase_IIa"/>
</dbReference>
<dbReference type="FunFam" id="3.30.980.10:FF:000005">
    <property type="entry name" value="Threonyl-tRNA synthetase, mitochondrial"/>
    <property type="match status" value="1"/>
</dbReference>
<evidence type="ECO:0000256" key="5">
    <source>
        <dbReference type="ARBA" id="ARBA00022723"/>
    </source>
</evidence>
<dbReference type="PANTHER" id="PTHR11451">
    <property type="entry name" value="THREONINE-TRNA LIGASE"/>
    <property type="match status" value="1"/>
</dbReference>
<dbReference type="FunFam" id="3.40.50.800:FF:000001">
    <property type="entry name" value="Threonine--tRNA ligase"/>
    <property type="match status" value="1"/>
</dbReference>
<keyword evidence="7 13" id="KW-0862">Zinc</keyword>
<dbReference type="Proteomes" id="UP001238163">
    <property type="component" value="Unassembled WGS sequence"/>
</dbReference>
<keyword evidence="8 13" id="KW-0067">ATP-binding</keyword>
<evidence type="ECO:0000256" key="3">
    <source>
        <dbReference type="ARBA" id="ARBA00022555"/>
    </source>
</evidence>
<evidence type="ECO:0000259" key="14">
    <source>
        <dbReference type="PROSITE" id="PS50862"/>
    </source>
</evidence>
<evidence type="ECO:0000256" key="8">
    <source>
        <dbReference type="ARBA" id="ARBA00022840"/>
    </source>
</evidence>
<dbReference type="PANTHER" id="PTHR11451:SF44">
    <property type="entry name" value="THREONINE--TRNA LIGASE, CHLOROPLASTIC_MITOCHONDRIAL 2"/>
    <property type="match status" value="1"/>
</dbReference>
<dbReference type="CDD" id="cd00860">
    <property type="entry name" value="ThrRS_anticodon"/>
    <property type="match status" value="1"/>
</dbReference>
<comment type="subunit">
    <text evidence="13">Homodimer.</text>
</comment>
<dbReference type="AlphaFoldDB" id="A0AAE3VE47"/>
<dbReference type="Pfam" id="PF00587">
    <property type="entry name" value="tRNA-synt_2b"/>
    <property type="match status" value="1"/>
</dbReference>
<protein>
    <recommendedName>
        <fullName evidence="13">Threonine--tRNA ligase</fullName>
        <ecNumber evidence="13">6.1.1.3</ecNumber>
    </recommendedName>
    <alternativeName>
        <fullName evidence="13">Threonyl-tRNA synthetase</fullName>
        <shortName evidence="13">ThrRS</shortName>
    </alternativeName>
</protein>
<name>A0AAE3VE47_9BACT</name>
<keyword evidence="2 13" id="KW-0963">Cytoplasm</keyword>
<evidence type="ECO:0000256" key="4">
    <source>
        <dbReference type="ARBA" id="ARBA00022598"/>
    </source>
</evidence>
<evidence type="ECO:0000256" key="1">
    <source>
        <dbReference type="ARBA" id="ARBA00008226"/>
    </source>
</evidence>
<dbReference type="InterPro" id="IPR004154">
    <property type="entry name" value="Anticodon-bd"/>
</dbReference>
<dbReference type="FunFam" id="3.30.54.20:FF:000002">
    <property type="entry name" value="Threonine--tRNA ligase"/>
    <property type="match status" value="1"/>
</dbReference>
<dbReference type="InterPro" id="IPR036621">
    <property type="entry name" value="Anticodon-bd_dom_sf"/>
</dbReference>
<evidence type="ECO:0000256" key="11">
    <source>
        <dbReference type="ARBA" id="ARBA00023146"/>
    </source>
</evidence>
<dbReference type="InterPro" id="IPR047246">
    <property type="entry name" value="ThrRS_anticodon"/>
</dbReference>
<comment type="subcellular location">
    <subcellularLocation>
        <location evidence="13">Cytoplasm</location>
    </subcellularLocation>
</comment>
<dbReference type="GO" id="GO:0005737">
    <property type="term" value="C:cytoplasm"/>
    <property type="evidence" value="ECO:0007669"/>
    <property type="project" value="UniProtKB-SubCell"/>
</dbReference>
<dbReference type="InterPro" id="IPR033728">
    <property type="entry name" value="ThrRS_core"/>
</dbReference>
<evidence type="ECO:0000313" key="15">
    <source>
        <dbReference type="EMBL" id="MDQ0288839.1"/>
    </source>
</evidence>
<dbReference type="SUPFAM" id="SSF55186">
    <property type="entry name" value="ThrRS/AlaRS common domain"/>
    <property type="match status" value="1"/>
</dbReference>
<comment type="caution">
    <text evidence="15">The sequence shown here is derived from an EMBL/GenBank/DDBJ whole genome shotgun (WGS) entry which is preliminary data.</text>
</comment>
<evidence type="ECO:0000256" key="10">
    <source>
        <dbReference type="ARBA" id="ARBA00022917"/>
    </source>
</evidence>
<dbReference type="Gene3D" id="3.30.54.20">
    <property type="match status" value="1"/>
</dbReference>
<evidence type="ECO:0000256" key="6">
    <source>
        <dbReference type="ARBA" id="ARBA00022741"/>
    </source>
</evidence>
<feature type="binding site" evidence="13">
    <location>
        <position position="450"/>
    </location>
    <ligand>
        <name>Zn(2+)</name>
        <dbReference type="ChEBI" id="CHEBI:29105"/>
        <note>catalytic</note>
    </ligand>
</feature>
<feature type="binding site" evidence="13">
    <location>
        <position position="273"/>
    </location>
    <ligand>
        <name>Zn(2+)</name>
        <dbReference type="ChEBI" id="CHEBI:29105"/>
        <note>catalytic</note>
    </ligand>
</feature>
<keyword evidence="4 13" id="KW-0436">Ligase</keyword>
<dbReference type="EC" id="6.1.1.3" evidence="13"/>
<keyword evidence="11 13" id="KW-0030">Aminoacyl-tRNA synthetase</keyword>
<dbReference type="Pfam" id="PF03129">
    <property type="entry name" value="HGTP_anticodon"/>
    <property type="match status" value="1"/>
</dbReference>
<accession>A0AAE3VE47</accession>
<dbReference type="InterPro" id="IPR045864">
    <property type="entry name" value="aa-tRNA-synth_II/BPL/LPL"/>
</dbReference>
<dbReference type="HAMAP" id="MF_00184">
    <property type="entry name" value="Thr_tRNA_synth"/>
    <property type="match status" value="1"/>
</dbReference>
<keyword evidence="16" id="KW-1185">Reference proteome</keyword>
<dbReference type="SUPFAM" id="SSF55681">
    <property type="entry name" value="Class II aaRS and biotin synthetases"/>
    <property type="match status" value="1"/>
</dbReference>
<evidence type="ECO:0000256" key="9">
    <source>
        <dbReference type="ARBA" id="ARBA00022884"/>
    </source>
</evidence>
<sequence length="575" mass="66348">MSNSDLHMIRHSAAHIMAAVVQKLYPDVKFDIGPATDEGFYYDFDMSHRLVPEDLKTIEKEMRKMLGRQLQFERREVSREEARQYFAERNQTFKLSRLDDIPEGEAVSLYQCADFVDLCRGPHVAVSTEIGAVKLLSIAGSYFRGNEKNPMLQRVYGTAFATKEELQAYLDRIEEAKKRDHRRIGTEMDLYSTHEEIGPGLICWHPNGARVRHVIETFWKQAHYDHGYELLYTPHVGRALLWETSGHLDFYREGMYSSMDVDGDPYYVKPMNCPFHIEVYKDRPRSYRELPLRWAELGTVYRYEKAGVLHGLLRVRGFTQDDAHIICTPEQIEDEIREVLRFSLFMWKKFGFKEIKAYLATRPAKAVGDDSMWEQALVSLEKAVHAEGVSCERDEGGGAFYGPKIDLKIKDALGREWQTSTIQFDFNLPERFDMTYVGQDGQKHRPYMVHRALLGSIERFFGILVEHYAGAFPLWLAPEQIRILPISEKFEGYAQGLAAQLKAAHLRVSVDVEADPIGGKIRRGRNQRLPYLLIVGEREAEQQEVSVRSRAQGEEGAMPFAAFLERARKENDDMQ</sequence>
<reference evidence="15" key="1">
    <citation type="submission" date="2023-07" db="EMBL/GenBank/DDBJ databases">
        <title>Genomic Encyclopedia of Type Strains, Phase IV (KMG-IV): sequencing the most valuable type-strain genomes for metagenomic binning, comparative biology and taxonomic classification.</title>
        <authorList>
            <person name="Goeker M."/>
        </authorList>
    </citation>
    <scope>NUCLEOTIDE SEQUENCE</scope>
    <source>
        <strain evidence="15">DSM 24202</strain>
    </source>
</reference>
<dbReference type="FunFam" id="3.30.930.10:FF:000002">
    <property type="entry name" value="Threonine--tRNA ligase"/>
    <property type="match status" value="1"/>
</dbReference>
<keyword evidence="9 13" id="KW-0694">RNA-binding</keyword>
<organism evidence="15 16">
    <name type="scientific">Oligosphaera ethanolica</name>
    <dbReference type="NCBI Taxonomy" id="760260"/>
    <lineage>
        <taxon>Bacteria</taxon>
        <taxon>Pseudomonadati</taxon>
        <taxon>Lentisphaerota</taxon>
        <taxon>Oligosphaeria</taxon>
        <taxon>Oligosphaerales</taxon>
        <taxon>Oligosphaeraceae</taxon>
        <taxon>Oligosphaera</taxon>
    </lineage>
</organism>
<evidence type="ECO:0000256" key="7">
    <source>
        <dbReference type="ARBA" id="ARBA00022833"/>
    </source>
</evidence>
<gene>
    <name evidence="13" type="primary">thrS</name>
    <name evidence="15" type="ORF">J3R75_000946</name>
</gene>
<keyword evidence="10 13" id="KW-0648">Protein biosynthesis</keyword>
<dbReference type="InterPro" id="IPR018163">
    <property type="entry name" value="Thr/Ala-tRNA-synth_IIc_edit"/>
</dbReference>
<dbReference type="InterPro" id="IPR002314">
    <property type="entry name" value="aa-tRNA-synt_IIb"/>
</dbReference>
<dbReference type="PRINTS" id="PR01047">
    <property type="entry name" value="TRNASYNTHTHR"/>
</dbReference>
<dbReference type="GO" id="GO:0006435">
    <property type="term" value="P:threonyl-tRNA aminoacylation"/>
    <property type="evidence" value="ECO:0007669"/>
    <property type="project" value="UniProtKB-UniRule"/>
</dbReference>
<dbReference type="EMBL" id="JAUSVL010000001">
    <property type="protein sequence ID" value="MDQ0288839.1"/>
    <property type="molecule type" value="Genomic_DNA"/>
</dbReference>
<keyword evidence="3 13" id="KW-0820">tRNA-binding</keyword>
<dbReference type="Pfam" id="PF07973">
    <property type="entry name" value="tRNA_SAD"/>
    <property type="match status" value="1"/>
</dbReference>
<evidence type="ECO:0000313" key="16">
    <source>
        <dbReference type="Proteomes" id="UP001238163"/>
    </source>
</evidence>
<dbReference type="GO" id="GO:0004829">
    <property type="term" value="F:threonine-tRNA ligase activity"/>
    <property type="evidence" value="ECO:0007669"/>
    <property type="project" value="UniProtKB-UniRule"/>
</dbReference>
<dbReference type="PROSITE" id="PS50862">
    <property type="entry name" value="AA_TRNA_LIGASE_II"/>
    <property type="match status" value="1"/>
</dbReference>
<keyword evidence="6 13" id="KW-0547">Nucleotide-binding</keyword>
<evidence type="ECO:0000256" key="13">
    <source>
        <dbReference type="HAMAP-Rule" id="MF_00184"/>
    </source>
</evidence>
<comment type="caution">
    <text evidence="13">Lacks conserved residue(s) required for the propagation of feature annotation.</text>
</comment>
<dbReference type="SUPFAM" id="SSF52954">
    <property type="entry name" value="Class II aaRS ABD-related"/>
    <property type="match status" value="1"/>
</dbReference>
<dbReference type="InterPro" id="IPR012947">
    <property type="entry name" value="tRNA_SAD"/>
</dbReference>
<dbReference type="CDD" id="cd00771">
    <property type="entry name" value="ThrRS_core"/>
    <property type="match status" value="1"/>
</dbReference>
<dbReference type="InterPro" id="IPR006195">
    <property type="entry name" value="aa-tRNA-synth_II"/>
</dbReference>
<comment type="cofactor">
    <cofactor evidence="13">
        <name>Zn(2+)</name>
        <dbReference type="ChEBI" id="CHEBI:29105"/>
    </cofactor>
    <text evidence="13">Binds 1 zinc ion per subunit.</text>
</comment>
<dbReference type="NCBIfam" id="TIGR00418">
    <property type="entry name" value="thrS"/>
    <property type="match status" value="1"/>
</dbReference>
<dbReference type="Gene3D" id="3.30.930.10">
    <property type="entry name" value="Bira Bifunctional Protein, Domain 2"/>
    <property type="match status" value="1"/>
</dbReference>
<proteinExistence type="inferred from homology"/>
<evidence type="ECO:0000256" key="2">
    <source>
        <dbReference type="ARBA" id="ARBA00022490"/>
    </source>
</evidence>
<keyword evidence="5 13" id="KW-0479">Metal-binding</keyword>
<dbReference type="GO" id="GO:0000049">
    <property type="term" value="F:tRNA binding"/>
    <property type="evidence" value="ECO:0007669"/>
    <property type="project" value="UniProtKB-KW"/>
</dbReference>
<dbReference type="GO" id="GO:0005524">
    <property type="term" value="F:ATP binding"/>
    <property type="evidence" value="ECO:0007669"/>
    <property type="project" value="UniProtKB-UniRule"/>
</dbReference>
<comment type="similarity">
    <text evidence="1 13">Belongs to the class-II aminoacyl-tRNA synthetase family.</text>
</comment>